<name>A0AAD2HBX1_9AGAR</name>
<dbReference type="PROSITE" id="PS50878">
    <property type="entry name" value="RT_POL"/>
    <property type="match status" value="1"/>
</dbReference>
<dbReference type="SUPFAM" id="SSF56672">
    <property type="entry name" value="DNA/RNA polymerases"/>
    <property type="match status" value="1"/>
</dbReference>
<organism evidence="3 4">
    <name type="scientific">Mycena citricolor</name>
    <dbReference type="NCBI Taxonomy" id="2018698"/>
    <lineage>
        <taxon>Eukaryota</taxon>
        <taxon>Fungi</taxon>
        <taxon>Dikarya</taxon>
        <taxon>Basidiomycota</taxon>
        <taxon>Agaricomycotina</taxon>
        <taxon>Agaricomycetes</taxon>
        <taxon>Agaricomycetidae</taxon>
        <taxon>Agaricales</taxon>
        <taxon>Marasmiineae</taxon>
        <taxon>Mycenaceae</taxon>
        <taxon>Mycena</taxon>
    </lineage>
</organism>
<dbReference type="CDD" id="cd01650">
    <property type="entry name" value="RT_nLTR_like"/>
    <property type="match status" value="1"/>
</dbReference>
<dbReference type="InterPro" id="IPR036691">
    <property type="entry name" value="Endo/exonu/phosph_ase_sf"/>
</dbReference>
<dbReference type="EMBL" id="CAVNYO010000180">
    <property type="protein sequence ID" value="CAK5271925.1"/>
    <property type="molecule type" value="Genomic_DNA"/>
</dbReference>
<evidence type="ECO:0000313" key="4">
    <source>
        <dbReference type="Proteomes" id="UP001295794"/>
    </source>
</evidence>
<dbReference type="Gene3D" id="3.60.10.10">
    <property type="entry name" value="Endonuclease/exonuclease/phosphatase"/>
    <property type="match status" value="1"/>
</dbReference>
<gene>
    <name evidence="2" type="ORF">MYCIT1_LOCUS16017</name>
    <name evidence="3" type="ORF">MYCIT1_LOCUS17351</name>
</gene>
<dbReference type="AlphaFoldDB" id="A0AAD2HBX1"/>
<accession>A0AAD2HBX1</accession>
<dbReference type="Pfam" id="PF00078">
    <property type="entry name" value="RVT_1"/>
    <property type="match status" value="1"/>
</dbReference>
<dbReference type="PANTHER" id="PTHR19446">
    <property type="entry name" value="REVERSE TRANSCRIPTASES"/>
    <property type="match status" value="1"/>
</dbReference>
<dbReference type="Proteomes" id="UP001295794">
    <property type="component" value="Unassembled WGS sequence"/>
</dbReference>
<reference evidence="3" key="1">
    <citation type="submission" date="2023-11" db="EMBL/GenBank/DDBJ databases">
        <authorList>
            <person name="De Vega J J."/>
            <person name="De Vega J J."/>
        </authorList>
    </citation>
    <scope>NUCLEOTIDE SEQUENCE</scope>
</reference>
<sequence length="1061" mass="120161">MMFDEKIGVLIVSETHLSADQTKEIQDSHIGKRLTIHNSPDPDDPSTKGIAIVLNREITNTQRVKIIQLIPGRAVLATLPWHSDRTLTILGVYAPAESMQANENFWDTLSDCWLTQDLPVPDLMGGDMNMVEEPLDRLPSREDAPRTTAALRRFKRLVGLVDGWRGENLNVKDFTYTSGRDTHSRIDRIYVSNAQLRRSQKWSIDDCTGKLSDHRMVSVTITAPGSPTIGKGRYSVPLFLLREKKFMDFVQSEMASLEDRHADNPTLNLQAEWSSLKTKIRNYAQTRAKEAIGASREKKKMLKTSRAQILEATHSPNNPDRAELPDLQTYTEAEAAARICTIQGEIDKISDVQREQRRTETRARCFTELDHITKFTVAISKDKTPRDTITRLCRTDVCPPREARRSRDMAELARDYHQDLQRDPSEQDLTTKDRDIEIALEFTEARGNPDNIEELQKQLTSEDVTLALKQAATGTASGMDGIPYELWRRLHQIHLEVTKQNAALGPDQQKRAVNITKLLASIFNDIEQKGVDAISNFSLGWMCPIWKKKDKEDIANYRPITVLNTDYKLFTKALSNKLALVAPDLVNCDQAGFMKGRKIQDQIFLAQQIVEYSEEQMMNGAIVALDQEKAYDKTNHRYLWRTLEKQGIPAKFIATIKALYTGAETVVVINGEMSSPYGITRGVRQGDPLSCLLFNLAIEPLADLIQNSKLIGIKVPRADRSIIIKMFADDTTVYLSAEDKFKDLKYILDKWCAASSAKFNSEKTEIIPLGTPEFREHLVVTQTLADSSDKIDQAHIARDGEAVRILGGYIGNNVESFALWTPTIEKTDAAQERWEKLFPTLEARRHIDQIITGSMTQYLAMVNGMPAAITKHFLRAQREFIWGGAKSSPVQRAVLSQPVNHGGKNLLDLEARNDALTVLKLQSFLDLNPKTRADWGHFADSRLEQAVTKTSRMDIESFDNLFLQTWTPKRKNLTAELQEMLRVAKKYNLSFAPVQPTQTLLREMPLFHHKGEDATQAQCNNSARCRCLRRNHGVRDIKSAIQVAERLQDETHQKSTHCDQC</sequence>
<keyword evidence="4" id="KW-1185">Reference proteome</keyword>
<dbReference type="InterPro" id="IPR000477">
    <property type="entry name" value="RT_dom"/>
</dbReference>
<protein>
    <recommendedName>
        <fullName evidence="1">Reverse transcriptase domain-containing protein</fullName>
    </recommendedName>
</protein>
<proteinExistence type="predicted"/>
<dbReference type="EMBL" id="CAVNYO010000169">
    <property type="protein sequence ID" value="CAK5271126.1"/>
    <property type="molecule type" value="Genomic_DNA"/>
</dbReference>
<evidence type="ECO:0000313" key="2">
    <source>
        <dbReference type="EMBL" id="CAK5271126.1"/>
    </source>
</evidence>
<comment type="caution">
    <text evidence="3">The sequence shown here is derived from an EMBL/GenBank/DDBJ whole genome shotgun (WGS) entry which is preliminary data.</text>
</comment>
<feature type="domain" description="Reverse transcriptase" evidence="1">
    <location>
        <begin position="526"/>
        <end position="814"/>
    </location>
</feature>
<evidence type="ECO:0000259" key="1">
    <source>
        <dbReference type="PROSITE" id="PS50878"/>
    </source>
</evidence>
<evidence type="ECO:0000313" key="3">
    <source>
        <dbReference type="EMBL" id="CAK5271925.1"/>
    </source>
</evidence>
<dbReference type="SUPFAM" id="SSF56219">
    <property type="entry name" value="DNase I-like"/>
    <property type="match status" value="1"/>
</dbReference>
<dbReference type="InterPro" id="IPR043502">
    <property type="entry name" value="DNA/RNA_pol_sf"/>
</dbReference>